<dbReference type="Proteomes" id="UP000095283">
    <property type="component" value="Unplaced"/>
</dbReference>
<name>A0A1I7XJE6_HETBA</name>
<evidence type="ECO:0000313" key="2">
    <source>
        <dbReference type="WBParaSite" id="Hba_17617"/>
    </source>
</evidence>
<proteinExistence type="predicted"/>
<sequence>MYLFIYIYMVGLLSSEYICMK</sequence>
<dbReference type="AlphaFoldDB" id="A0A1I7XJE6"/>
<protein>
    <submittedName>
        <fullName evidence="2">Uncharacterized protein</fullName>
    </submittedName>
</protein>
<organism evidence="1 2">
    <name type="scientific">Heterorhabditis bacteriophora</name>
    <name type="common">Entomopathogenic nematode worm</name>
    <dbReference type="NCBI Taxonomy" id="37862"/>
    <lineage>
        <taxon>Eukaryota</taxon>
        <taxon>Metazoa</taxon>
        <taxon>Ecdysozoa</taxon>
        <taxon>Nematoda</taxon>
        <taxon>Chromadorea</taxon>
        <taxon>Rhabditida</taxon>
        <taxon>Rhabditina</taxon>
        <taxon>Rhabditomorpha</taxon>
        <taxon>Strongyloidea</taxon>
        <taxon>Heterorhabditidae</taxon>
        <taxon>Heterorhabditis</taxon>
    </lineage>
</organism>
<reference evidence="2" key="1">
    <citation type="submission" date="2016-11" db="UniProtKB">
        <authorList>
            <consortium name="WormBaseParasite"/>
        </authorList>
    </citation>
    <scope>IDENTIFICATION</scope>
</reference>
<evidence type="ECO:0000313" key="1">
    <source>
        <dbReference type="Proteomes" id="UP000095283"/>
    </source>
</evidence>
<accession>A0A1I7XJE6</accession>
<dbReference type="WBParaSite" id="Hba_17617">
    <property type="protein sequence ID" value="Hba_17617"/>
    <property type="gene ID" value="Hba_17617"/>
</dbReference>
<keyword evidence="1" id="KW-1185">Reference proteome</keyword>